<dbReference type="Pfam" id="PF25959">
    <property type="entry name" value="DUF7996"/>
    <property type="match status" value="1"/>
</dbReference>
<protein>
    <submittedName>
        <fullName evidence="3">Uncharacterized protein</fullName>
    </submittedName>
</protein>
<dbReference type="AlphaFoldDB" id="A0A1H0YAF0"/>
<evidence type="ECO:0000313" key="3">
    <source>
        <dbReference type="EMBL" id="SDQ12155.1"/>
    </source>
</evidence>
<feature type="transmembrane region" description="Helical" evidence="2">
    <location>
        <begin position="85"/>
        <end position="105"/>
    </location>
</feature>
<feature type="region of interest" description="Disordered" evidence="1">
    <location>
        <begin position="1"/>
        <end position="46"/>
    </location>
</feature>
<keyword evidence="2" id="KW-0472">Membrane</keyword>
<dbReference type="InterPro" id="IPR058309">
    <property type="entry name" value="DUF7996"/>
</dbReference>
<evidence type="ECO:0000256" key="1">
    <source>
        <dbReference type="SAM" id="MobiDB-lite"/>
    </source>
</evidence>
<keyword evidence="2" id="KW-1133">Transmembrane helix</keyword>
<name>A0A1H0YAF0_9EURY</name>
<organism evidence="3 4">
    <name type="scientific">Halopelagius longus</name>
    <dbReference type="NCBI Taxonomy" id="1236180"/>
    <lineage>
        <taxon>Archaea</taxon>
        <taxon>Methanobacteriati</taxon>
        <taxon>Methanobacteriota</taxon>
        <taxon>Stenosarchaea group</taxon>
        <taxon>Halobacteria</taxon>
        <taxon>Halobacteriales</taxon>
        <taxon>Haloferacaceae</taxon>
    </lineage>
</organism>
<dbReference type="Proteomes" id="UP000199289">
    <property type="component" value="Unassembled WGS sequence"/>
</dbReference>
<dbReference type="RefSeq" id="WP_394327373.1">
    <property type="nucleotide sequence ID" value="NZ_FNKQ01000001.1"/>
</dbReference>
<evidence type="ECO:0000256" key="2">
    <source>
        <dbReference type="SAM" id="Phobius"/>
    </source>
</evidence>
<reference evidence="4" key="1">
    <citation type="submission" date="2016-10" db="EMBL/GenBank/DDBJ databases">
        <authorList>
            <person name="Varghese N."/>
            <person name="Submissions S."/>
        </authorList>
    </citation>
    <scope>NUCLEOTIDE SEQUENCE [LARGE SCALE GENOMIC DNA]</scope>
    <source>
        <strain evidence="4">CGMCC 1.12397</strain>
    </source>
</reference>
<evidence type="ECO:0000313" key="4">
    <source>
        <dbReference type="Proteomes" id="UP000199289"/>
    </source>
</evidence>
<feature type="transmembrane region" description="Helical" evidence="2">
    <location>
        <begin position="57"/>
        <end position="73"/>
    </location>
</feature>
<sequence>MSDDERGARPSGDVAEQGSASSQASPDDATEQGSAGRETGSGDDEQSSLFALTRDKLLLVAILFVGIAGSGIARRALGELGYNEVGRIVFMLGYAGMVVAIWYGWIRPLDITGPTEE</sequence>
<keyword evidence="2" id="KW-0812">Transmembrane</keyword>
<accession>A0A1H0YAF0</accession>
<dbReference type="EMBL" id="FNKQ01000001">
    <property type="protein sequence ID" value="SDQ12155.1"/>
    <property type="molecule type" value="Genomic_DNA"/>
</dbReference>
<proteinExistence type="predicted"/>
<gene>
    <name evidence="3" type="ORF">SAMN05216278_0513</name>
</gene>